<dbReference type="EC" id="2.7.4.9" evidence="8"/>
<evidence type="ECO:0000256" key="7">
    <source>
        <dbReference type="ARBA" id="ARBA00048743"/>
    </source>
</evidence>
<evidence type="ECO:0000256" key="2">
    <source>
        <dbReference type="ARBA" id="ARBA00022679"/>
    </source>
</evidence>
<keyword evidence="4 8" id="KW-0547">Nucleotide-binding</keyword>
<sequence>MSLIAIEGGEGAGKSALVKALSMEFTGYPITFVQEPGTTALGREVRNLLMDREMSLGAEFFLFLAARAQLAEEIMVPALKKGRHVVCDRYCASTFAYQIVGRGRRDLTETFLRAQELFPMPDRYIYLVVDPSIGLTRKEGSHQALNRFDQESLDFHRRIGDGYDEFFASIEDTVHVLRIDANIPEGEVHDAAIDIIAPLIGASKFAFSK</sequence>
<evidence type="ECO:0000256" key="4">
    <source>
        <dbReference type="ARBA" id="ARBA00022741"/>
    </source>
</evidence>
<evidence type="ECO:0000256" key="3">
    <source>
        <dbReference type="ARBA" id="ARBA00022727"/>
    </source>
</evidence>
<protein>
    <recommendedName>
        <fullName evidence="8">Thymidylate kinase</fullName>
        <ecNumber evidence="8">2.7.4.9</ecNumber>
    </recommendedName>
    <alternativeName>
        <fullName evidence="8">dTMP kinase</fullName>
    </alternativeName>
</protein>
<comment type="catalytic activity">
    <reaction evidence="7 8">
        <text>dTMP + ATP = dTDP + ADP</text>
        <dbReference type="Rhea" id="RHEA:13517"/>
        <dbReference type="ChEBI" id="CHEBI:30616"/>
        <dbReference type="ChEBI" id="CHEBI:58369"/>
        <dbReference type="ChEBI" id="CHEBI:63528"/>
        <dbReference type="ChEBI" id="CHEBI:456216"/>
        <dbReference type="EC" id="2.7.4.9"/>
    </reaction>
</comment>
<gene>
    <name evidence="8" type="primary">tmk</name>
    <name evidence="10" type="ORF">A2569_00740</name>
</gene>
<feature type="domain" description="Thymidylate kinase-like" evidence="9">
    <location>
        <begin position="6"/>
        <end position="190"/>
    </location>
</feature>
<evidence type="ECO:0000256" key="1">
    <source>
        <dbReference type="ARBA" id="ARBA00009776"/>
    </source>
</evidence>
<dbReference type="GO" id="GO:0004798">
    <property type="term" value="F:dTMP kinase activity"/>
    <property type="evidence" value="ECO:0007669"/>
    <property type="project" value="UniProtKB-UniRule"/>
</dbReference>
<dbReference type="SUPFAM" id="SSF52540">
    <property type="entry name" value="P-loop containing nucleoside triphosphate hydrolases"/>
    <property type="match status" value="1"/>
</dbReference>
<dbReference type="PANTHER" id="PTHR10344">
    <property type="entry name" value="THYMIDYLATE KINASE"/>
    <property type="match status" value="1"/>
</dbReference>
<dbReference type="InterPro" id="IPR039430">
    <property type="entry name" value="Thymidylate_kin-like_dom"/>
</dbReference>
<keyword evidence="5 8" id="KW-0418">Kinase</keyword>
<dbReference type="EMBL" id="MHTL01000002">
    <property type="protein sequence ID" value="OHA61363.1"/>
    <property type="molecule type" value="Genomic_DNA"/>
</dbReference>
<dbReference type="GO" id="GO:0006227">
    <property type="term" value="P:dUDP biosynthetic process"/>
    <property type="evidence" value="ECO:0007669"/>
    <property type="project" value="TreeGrafter"/>
</dbReference>
<organism evidence="10 11">
    <name type="scientific">Candidatus Vogelbacteria bacterium RIFOXYD1_FULL_51_18</name>
    <dbReference type="NCBI Taxonomy" id="1802440"/>
    <lineage>
        <taxon>Bacteria</taxon>
        <taxon>Candidatus Vogeliibacteriota</taxon>
    </lineage>
</organism>
<comment type="caution">
    <text evidence="10">The sequence shown here is derived from an EMBL/GenBank/DDBJ whole genome shotgun (WGS) entry which is preliminary data.</text>
</comment>
<evidence type="ECO:0000256" key="6">
    <source>
        <dbReference type="ARBA" id="ARBA00022840"/>
    </source>
</evidence>
<feature type="binding site" evidence="8">
    <location>
        <begin position="8"/>
        <end position="15"/>
    </location>
    <ligand>
        <name>ATP</name>
        <dbReference type="ChEBI" id="CHEBI:30616"/>
    </ligand>
</feature>
<dbReference type="PROSITE" id="PS01331">
    <property type="entry name" value="THYMIDYLATE_KINASE"/>
    <property type="match status" value="1"/>
</dbReference>
<name>A0A1G2QLQ7_9BACT</name>
<dbReference type="HAMAP" id="MF_00165">
    <property type="entry name" value="Thymidylate_kinase"/>
    <property type="match status" value="1"/>
</dbReference>
<evidence type="ECO:0000256" key="5">
    <source>
        <dbReference type="ARBA" id="ARBA00022777"/>
    </source>
</evidence>
<evidence type="ECO:0000313" key="10">
    <source>
        <dbReference type="EMBL" id="OHA61363.1"/>
    </source>
</evidence>
<dbReference type="PANTHER" id="PTHR10344:SF4">
    <property type="entry name" value="UMP-CMP KINASE 2, MITOCHONDRIAL"/>
    <property type="match status" value="1"/>
</dbReference>
<keyword evidence="3 8" id="KW-0545">Nucleotide biosynthesis</keyword>
<proteinExistence type="inferred from homology"/>
<dbReference type="InterPro" id="IPR018094">
    <property type="entry name" value="Thymidylate_kinase"/>
</dbReference>
<evidence type="ECO:0000313" key="11">
    <source>
        <dbReference type="Proteomes" id="UP000177090"/>
    </source>
</evidence>
<comment type="function">
    <text evidence="8">Phosphorylation of dTMP to form dTDP in both de novo and salvage pathways of dTTP synthesis.</text>
</comment>
<dbReference type="Proteomes" id="UP000177090">
    <property type="component" value="Unassembled WGS sequence"/>
</dbReference>
<keyword evidence="2 8" id="KW-0808">Transferase</keyword>
<dbReference type="STRING" id="1802440.A2569_00740"/>
<comment type="similarity">
    <text evidence="1 8">Belongs to the thymidylate kinase family.</text>
</comment>
<evidence type="ECO:0000259" key="9">
    <source>
        <dbReference type="Pfam" id="PF02223"/>
    </source>
</evidence>
<dbReference type="GO" id="GO:0006233">
    <property type="term" value="P:dTDP biosynthetic process"/>
    <property type="evidence" value="ECO:0007669"/>
    <property type="project" value="InterPro"/>
</dbReference>
<dbReference type="InterPro" id="IPR018095">
    <property type="entry name" value="Thymidylate_kin_CS"/>
</dbReference>
<accession>A0A1G2QLQ7</accession>
<dbReference type="Gene3D" id="3.40.50.300">
    <property type="entry name" value="P-loop containing nucleotide triphosphate hydrolases"/>
    <property type="match status" value="1"/>
</dbReference>
<dbReference type="GO" id="GO:0005524">
    <property type="term" value="F:ATP binding"/>
    <property type="evidence" value="ECO:0007669"/>
    <property type="project" value="UniProtKB-UniRule"/>
</dbReference>
<dbReference type="NCBIfam" id="TIGR00041">
    <property type="entry name" value="DTMP_kinase"/>
    <property type="match status" value="1"/>
</dbReference>
<dbReference type="GO" id="GO:0005829">
    <property type="term" value="C:cytosol"/>
    <property type="evidence" value="ECO:0007669"/>
    <property type="project" value="TreeGrafter"/>
</dbReference>
<dbReference type="GO" id="GO:0006235">
    <property type="term" value="P:dTTP biosynthetic process"/>
    <property type="evidence" value="ECO:0007669"/>
    <property type="project" value="UniProtKB-UniRule"/>
</dbReference>
<keyword evidence="6 8" id="KW-0067">ATP-binding</keyword>
<reference evidence="10 11" key="1">
    <citation type="journal article" date="2016" name="Nat. Commun.">
        <title>Thousands of microbial genomes shed light on interconnected biogeochemical processes in an aquifer system.</title>
        <authorList>
            <person name="Anantharaman K."/>
            <person name="Brown C.T."/>
            <person name="Hug L.A."/>
            <person name="Sharon I."/>
            <person name="Castelle C.J."/>
            <person name="Probst A.J."/>
            <person name="Thomas B.C."/>
            <person name="Singh A."/>
            <person name="Wilkins M.J."/>
            <person name="Karaoz U."/>
            <person name="Brodie E.L."/>
            <person name="Williams K.H."/>
            <person name="Hubbard S.S."/>
            <person name="Banfield J.F."/>
        </authorList>
    </citation>
    <scope>NUCLEOTIDE SEQUENCE [LARGE SCALE GENOMIC DNA]</scope>
</reference>
<dbReference type="InterPro" id="IPR027417">
    <property type="entry name" value="P-loop_NTPase"/>
</dbReference>
<evidence type="ECO:0000256" key="8">
    <source>
        <dbReference type="HAMAP-Rule" id="MF_00165"/>
    </source>
</evidence>
<dbReference type="CDD" id="cd01672">
    <property type="entry name" value="TMPK"/>
    <property type="match status" value="1"/>
</dbReference>
<dbReference type="AlphaFoldDB" id="A0A1G2QLQ7"/>
<dbReference type="Pfam" id="PF02223">
    <property type="entry name" value="Thymidylate_kin"/>
    <property type="match status" value="1"/>
</dbReference>